<dbReference type="Pfam" id="PF03100">
    <property type="entry name" value="CcmE"/>
    <property type="match status" value="1"/>
</dbReference>
<dbReference type="EMBL" id="JANIDW010000001">
    <property type="protein sequence ID" value="MCX5613733.1"/>
    <property type="molecule type" value="Genomic_DNA"/>
</dbReference>
<name>A0ABT3W4M4_9PROT</name>
<evidence type="ECO:0000256" key="11">
    <source>
        <dbReference type="SAM" id="MobiDB-lite"/>
    </source>
</evidence>
<keyword evidence="9 10" id="KW-0472">Membrane</keyword>
<evidence type="ECO:0000256" key="5">
    <source>
        <dbReference type="ARBA" id="ARBA00022748"/>
    </source>
</evidence>
<dbReference type="HAMAP" id="MF_01959">
    <property type="entry name" value="CcmE"/>
    <property type="match status" value="1"/>
</dbReference>
<dbReference type="NCBIfam" id="NF009731">
    <property type="entry name" value="PRK13254.1-5"/>
    <property type="match status" value="1"/>
</dbReference>
<accession>A0ABT3W4M4</accession>
<dbReference type="PANTHER" id="PTHR34128:SF2">
    <property type="entry name" value="CYTOCHROME C-TYPE BIOGENESIS PROTEIN CCME HOMOLOG, MITOCHONDRIAL"/>
    <property type="match status" value="1"/>
</dbReference>
<evidence type="ECO:0000256" key="9">
    <source>
        <dbReference type="ARBA" id="ARBA00023136"/>
    </source>
</evidence>
<keyword evidence="3 10" id="KW-0812">Transmembrane</keyword>
<evidence type="ECO:0000313" key="13">
    <source>
        <dbReference type="Proteomes" id="UP001165648"/>
    </source>
</evidence>
<feature type="region of interest" description="Disordered" evidence="11">
    <location>
        <begin position="142"/>
        <end position="175"/>
    </location>
</feature>
<dbReference type="InterPro" id="IPR012340">
    <property type="entry name" value="NA-bd_OB-fold"/>
</dbReference>
<evidence type="ECO:0000256" key="6">
    <source>
        <dbReference type="ARBA" id="ARBA00022968"/>
    </source>
</evidence>
<feature type="binding site" description="axial binding residue" evidence="10">
    <location>
        <position position="130"/>
    </location>
    <ligand>
        <name>heme</name>
        <dbReference type="ChEBI" id="CHEBI:30413"/>
    </ligand>
    <ligandPart>
        <name>Fe</name>
        <dbReference type="ChEBI" id="CHEBI:18248"/>
    </ligandPart>
</feature>
<comment type="function">
    <text evidence="10">Heme chaperone required for the biogenesis of c-type cytochromes. Transiently binds heme delivered by CcmC and transfers the heme to apo-cytochromes in a process facilitated by CcmF and CcmH.</text>
</comment>
<keyword evidence="6 10" id="KW-0735">Signal-anchor</keyword>
<proteinExistence type="inferred from homology"/>
<keyword evidence="7 10" id="KW-1133">Transmembrane helix</keyword>
<comment type="caution">
    <text evidence="12">The sequence shown here is derived from an EMBL/GenBank/DDBJ whole genome shotgun (WGS) entry which is preliminary data.</text>
</comment>
<dbReference type="InterPro" id="IPR036127">
    <property type="entry name" value="CcmE-like_sf"/>
</dbReference>
<organism evidence="12 13">
    <name type="scientific">Bombella saccharophila</name>
    <dbReference type="NCBI Taxonomy" id="2967338"/>
    <lineage>
        <taxon>Bacteria</taxon>
        <taxon>Pseudomonadati</taxon>
        <taxon>Pseudomonadota</taxon>
        <taxon>Alphaproteobacteria</taxon>
        <taxon>Acetobacterales</taxon>
        <taxon>Acetobacteraceae</taxon>
        <taxon>Bombella</taxon>
    </lineage>
</organism>
<comment type="similarity">
    <text evidence="10">Belongs to the CcmE/CycJ family.</text>
</comment>
<feature type="topological domain" description="Cytoplasmic" evidence="10">
    <location>
        <begin position="1"/>
        <end position="7"/>
    </location>
</feature>
<feature type="compositionally biased region" description="Polar residues" evidence="11">
    <location>
        <begin position="165"/>
        <end position="175"/>
    </location>
</feature>
<keyword evidence="5 10" id="KW-0201">Cytochrome c-type biogenesis</keyword>
<dbReference type="SUPFAM" id="SSF82093">
    <property type="entry name" value="Heme chaperone CcmE"/>
    <property type="match status" value="1"/>
</dbReference>
<dbReference type="Proteomes" id="UP001165648">
    <property type="component" value="Unassembled WGS sequence"/>
</dbReference>
<evidence type="ECO:0000256" key="10">
    <source>
        <dbReference type="HAMAP-Rule" id="MF_01959"/>
    </source>
</evidence>
<evidence type="ECO:0000313" key="12">
    <source>
        <dbReference type="EMBL" id="MCX5613733.1"/>
    </source>
</evidence>
<protein>
    <recommendedName>
        <fullName evidence="10">Cytochrome c-type biogenesis protein CcmE</fullName>
    </recommendedName>
    <alternativeName>
        <fullName evidence="10">Cytochrome c maturation protein E</fullName>
    </alternativeName>
    <alternativeName>
        <fullName evidence="10">Heme chaperone CcmE</fullName>
    </alternativeName>
</protein>
<dbReference type="InterPro" id="IPR004329">
    <property type="entry name" value="CcmE"/>
</dbReference>
<comment type="subcellular location">
    <subcellularLocation>
        <location evidence="10">Cell membrane</location>
        <topology evidence="10">Single-pass type II membrane protein</topology>
    </subcellularLocation>
    <subcellularLocation>
        <location evidence="1">Membrane</location>
    </subcellularLocation>
</comment>
<sequence>MRRKAGRFWLIIACLSCFAGAVGLIMHALSSTIIFFMTPAQIHAHPPPIHQTIRLGGMVVAGSLHNQPTQDGTPDTSFEVTDGQTALRVSYHGILPDLFREGQSVVALGYYQPSGYFLASEVLAKHDETYMPKEVADALQKTGKWDPRFGPPPDAASWNRMTAPAKSSTTLKNTP</sequence>
<keyword evidence="2 10" id="KW-0349">Heme</keyword>
<evidence type="ECO:0000256" key="1">
    <source>
        <dbReference type="ARBA" id="ARBA00004370"/>
    </source>
</evidence>
<keyword evidence="8 10" id="KW-0408">Iron</keyword>
<evidence type="ECO:0000256" key="7">
    <source>
        <dbReference type="ARBA" id="ARBA00022989"/>
    </source>
</evidence>
<evidence type="ECO:0000256" key="4">
    <source>
        <dbReference type="ARBA" id="ARBA00022723"/>
    </source>
</evidence>
<dbReference type="PANTHER" id="PTHR34128">
    <property type="entry name" value="CYTOCHROME C-TYPE BIOGENESIS PROTEIN CCME HOMOLOG, MITOCHONDRIAL"/>
    <property type="match status" value="1"/>
</dbReference>
<evidence type="ECO:0000256" key="8">
    <source>
        <dbReference type="ARBA" id="ARBA00023004"/>
    </source>
</evidence>
<dbReference type="NCBIfam" id="NF009727">
    <property type="entry name" value="PRK13254.1-1"/>
    <property type="match status" value="1"/>
</dbReference>
<dbReference type="Gene3D" id="2.40.50.140">
    <property type="entry name" value="Nucleic acid-binding proteins"/>
    <property type="match status" value="1"/>
</dbReference>
<keyword evidence="10" id="KW-1003">Cell membrane</keyword>
<feature type="topological domain" description="Extracellular" evidence="10">
    <location>
        <begin position="29"/>
        <end position="175"/>
    </location>
</feature>
<evidence type="ECO:0000256" key="3">
    <source>
        <dbReference type="ARBA" id="ARBA00022692"/>
    </source>
</evidence>
<reference evidence="12 13" key="1">
    <citation type="submission" date="2022-07" db="EMBL/GenBank/DDBJ databases">
        <title>Bombella genomes.</title>
        <authorList>
            <person name="Harer L."/>
            <person name="Styblova S."/>
            <person name="Ehrmann M."/>
        </authorList>
    </citation>
    <scope>NUCLEOTIDE SEQUENCE [LARGE SCALE GENOMIC DNA]</scope>
    <source>
        <strain evidence="12 13">TMW 2.2558</strain>
    </source>
</reference>
<dbReference type="RefSeq" id="WP_266106568.1">
    <property type="nucleotide sequence ID" value="NZ_JANIDW010000001.1"/>
</dbReference>
<keyword evidence="4 10" id="KW-0479">Metal-binding</keyword>
<feature type="binding site" description="covalent" evidence="10">
    <location>
        <position position="126"/>
    </location>
    <ligand>
        <name>heme</name>
        <dbReference type="ChEBI" id="CHEBI:30413"/>
    </ligand>
</feature>
<evidence type="ECO:0000256" key="2">
    <source>
        <dbReference type="ARBA" id="ARBA00022617"/>
    </source>
</evidence>
<gene>
    <name evidence="10 12" type="primary">ccmE</name>
    <name evidence="10" type="synonym">cycJ</name>
    <name evidence="12" type="ORF">NQF64_00510</name>
</gene>
<keyword evidence="13" id="KW-1185">Reference proteome</keyword>